<accession>A0ABV9GTX8</accession>
<dbReference type="PANTHER" id="PTHR36558">
    <property type="entry name" value="GLR1098 PROTEIN"/>
    <property type="match status" value="1"/>
</dbReference>
<dbReference type="InterPro" id="IPR011335">
    <property type="entry name" value="Restrct_endonuc-II-like"/>
</dbReference>
<keyword evidence="3" id="KW-1185">Reference proteome</keyword>
<keyword evidence="2" id="KW-0255">Endonuclease</keyword>
<evidence type="ECO:0000313" key="3">
    <source>
        <dbReference type="Proteomes" id="UP001595967"/>
    </source>
</evidence>
<reference evidence="3" key="1">
    <citation type="journal article" date="2019" name="Int. J. Syst. Evol. Microbiol.">
        <title>The Global Catalogue of Microorganisms (GCM) 10K type strain sequencing project: providing services to taxonomists for standard genome sequencing and annotation.</title>
        <authorList>
            <consortium name="The Broad Institute Genomics Platform"/>
            <consortium name="The Broad Institute Genome Sequencing Center for Infectious Disease"/>
            <person name="Wu L."/>
            <person name="Ma J."/>
        </authorList>
    </citation>
    <scope>NUCLEOTIDE SEQUENCE [LARGE SCALE GENOMIC DNA]</scope>
    <source>
        <strain evidence="3">JCM 11650</strain>
    </source>
</reference>
<dbReference type="EMBL" id="JBHSEW010000003">
    <property type="protein sequence ID" value="MFC4621644.1"/>
    <property type="molecule type" value="Genomic_DNA"/>
</dbReference>
<dbReference type="Proteomes" id="UP001595967">
    <property type="component" value="Unassembled WGS sequence"/>
</dbReference>
<gene>
    <name evidence="2" type="ORF">ACFO3A_05390</name>
</gene>
<dbReference type="GO" id="GO:0004519">
    <property type="term" value="F:endonuclease activity"/>
    <property type="evidence" value="ECO:0007669"/>
    <property type="project" value="UniProtKB-KW"/>
</dbReference>
<evidence type="ECO:0000259" key="1">
    <source>
        <dbReference type="Pfam" id="PF05685"/>
    </source>
</evidence>
<comment type="caution">
    <text evidence="2">The sequence shown here is derived from an EMBL/GenBank/DDBJ whole genome shotgun (WGS) entry which is preliminary data.</text>
</comment>
<sequence length="205" mass="22952">MSLPACQEPLFSPDAYLAWEEEQPEKHEYLNGEVFAMAGASEAHVTIAGNVFMALRTHLRGGPCSVFISDMKLRVDAANAYFYPDVFVTCAQADQAHRQFKTAPSLIVEVLSPSTSAYDRGEKFAAYRSLPSLQEYLLIDAERQRVELFRRDTQAAASEGERWLLYPLEGGQTIHLNSVDLALPLAAVYADVRWEQEQERLPGLP</sequence>
<keyword evidence="2" id="KW-0378">Hydrolase</keyword>
<dbReference type="PANTHER" id="PTHR36558:SF1">
    <property type="entry name" value="RESTRICTION ENDONUCLEASE DOMAIN-CONTAINING PROTEIN-RELATED"/>
    <property type="match status" value="1"/>
</dbReference>
<dbReference type="RefSeq" id="WP_377724652.1">
    <property type="nucleotide sequence ID" value="NZ_JBHSEW010000003.1"/>
</dbReference>
<dbReference type="InterPro" id="IPR012296">
    <property type="entry name" value="Nuclease_put_TT1808"/>
</dbReference>
<dbReference type="SUPFAM" id="SSF52980">
    <property type="entry name" value="Restriction endonuclease-like"/>
    <property type="match status" value="1"/>
</dbReference>
<protein>
    <submittedName>
        <fullName evidence="2">Uma2 family endonuclease</fullName>
    </submittedName>
</protein>
<dbReference type="Gene3D" id="3.90.1570.10">
    <property type="entry name" value="tt1808, chain A"/>
    <property type="match status" value="1"/>
</dbReference>
<name>A0ABV9GTX8_9BURK</name>
<organism evidence="2 3">
    <name type="scientific">Comamonas nitrativorans</name>
    <dbReference type="NCBI Taxonomy" id="108437"/>
    <lineage>
        <taxon>Bacteria</taxon>
        <taxon>Pseudomonadati</taxon>
        <taxon>Pseudomonadota</taxon>
        <taxon>Betaproteobacteria</taxon>
        <taxon>Burkholderiales</taxon>
        <taxon>Comamonadaceae</taxon>
        <taxon>Comamonas</taxon>
    </lineage>
</organism>
<keyword evidence="2" id="KW-0540">Nuclease</keyword>
<proteinExistence type="predicted"/>
<feature type="domain" description="Putative restriction endonuclease" evidence="1">
    <location>
        <begin position="14"/>
        <end position="165"/>
    </location>
</feature>
<evidence type="ECO:0000313" key="2">
    <source>
        <dbReference type="EMBL" id="MFC4621644.1"/>
    </source>
</evidence>
<dbReference type="InterPro" id="IPR008538">
    <property type="entry name" value="Uma2"/>
</dbReference>
<dbReference type="CDD" id="cd06260">
    <property type="entry name" value="DUF820-like"/>
    <property type="match status" value="1"/>
</dbReference>
<dbReference type="Pfam" id="PF05685">
    <property type="entry name" value="Uma2"/>
    <property type="match status" value="1"/>
</dbReference>